<dbReference type="InterPro" id="IPR002364">
    <property type="entry name" value="Quin_OxRdtase/zeta-crystal_CS"/>
</dbReference>
<dbReference type="InterPro" id="IPR013149">
    <property type="entry name" value="ADH-like_C"/>
</dbReference>
<comment type="caution">
    <text evidence="2">The sequence shown here is derived from an EMBL/GenBank/DDBJ whole genome shotgun (WGS) entry which is preliminary data.</text>
</comment>
<dbReference type="PROSITE" id="PS01162">
    <property type="entry name" value="QOR_ZETA_CRYSTAL"/>
    <property type="match status" value="1"/>
</dbReference>
<dbReference type="SMART" id="SM00829">
    <property type="entry name" value="PKS_ER"/>
    <property type="match status" value="1"/>
</dbReference>
<dbReference type="Proteomes" id="UP000027920">
    <property type="component" value="Unassembled WGS sequence"/>
</dbReference>
<accession>A0A072PE94</accession>
<dbReference type="InterPro" id="IPR011032">
    <property type="entry name" value="GroES-like_sf"/>
</dbReference>
<dbReference type="CDD" id="cd08241">
    <property type="entry name" value="QOR1"/>
    <property type="match status" value="1"/>
</dbReference>
<proteinExistence type="predicted"/>
<dbReference type="EMBL" id="AMGV01000004">
    <property type="protein sequence ID" value="KEF58171.1"/>
    <property type="molecule type" value="Genomic_DNA"/>
</dbReference>
<dbReference type="InterPro" id="IPR036291">
    <property type="entry name" value="NAD(P)-bd_dom_sf"/>
</dbReference>
<dbReference type="SUPFAM" id="SSF50129">
    <property type="entry name" value="GroES-like"/>
    <property type="match status" value="1"/>
</dbReference>
<keyword evidence="3" id="KW-1185">Reference proteome</keyword>
<dbReference type="AlphaFoldDB" id="A0A072PE94"/>
<dbReference type="InterPro" id="IPR013154">
    <property type="entry name" value="ADH-like_N"/>
</dbReference>
<organism evidence="2 3">
    <name type="scientific">Exophiala aquamarina CBS 119918</name>
    <dbReference type="NCBI Taxonomy" id="1182545"/>
    <lineage>
        <taxon>Eukaryota</taxon>
        <taxon>Fungi</taxon>
        <taxon>Dikarya</taxon>
        <taxon>Ascomycota</taxon>
        <taxon>Pezizomycotina</taxon>
        <taxon>Eurotiomycetes</taxon>
        <taxon>Chaetothyriomycetidae</taxon>
        <taxon>Chaetothyriales</taxon>
        <taxon>Herpotrichiellaceae</taxon>
        <taxon>Exophiala</taxon>
    </lineage>
</organism>
<dbReference type="PANTHER" id="PTHR43677">
    <property type="entry name" value="SHORT-CHAIN DEHYDROGENASE/REDUCTASE"/>
    <property type="match status" value="1"/>
</dbReference>
<dbReference type="GO" id="GO:0008270">
    <property type="term" value="F:zinc ion binding"/>
    <property type="evidence" value="ECO:0007669"/>
    <property type="project" value="InterPro"/>
</dbReference>
<dbReference type="OrthoDB" id="10257049at2759"/>
<evidence type="ECO:0000313" key="3">
    <source>
        <dbReference type="Proteomes" id="UP000027920"/>
    </source>
</evidence>
<feature type="domain" description="Enoyl reductase (ER)" evidence="1">
    <location>
        <begin position="11"/>
        <end position="350"/>
    </location>
</feature>
<dbReference type="PANTHER" id="PTHR43677:SF4">
    <property type="entry name" value="QUINONE OXIDOREDUCTASE-LIKE PROTEIN 2"/>
    <property type="match status" value="1"/>
</dbReference>
<gene>
    <name evidence="2" type="ORF">A1O9_06097</name>
</gene>
<name>A0A072PE94_9EURO</name>
<protein>
    <submittedName>
        <fullName evidence="2">NADPH2:quinone reductase</fullName>
    </submittedName>
</protein>
<dbReference type="GO" id="GO:0016491">
    <property type="term" value="F:oxidoreductase activity"/>
    <property type="evidence" value="ECO:0007669"/>
    <property type="project" value="InterPro"/>
</dbReference>
<dbReference type="SUPFAM" id="SSF51735">
    <property type="entry name" value="NAD(P)-binding Rossmann-fold domains"/>
    <property type="match status" value="1"/>
</dbReference>
<dbReference type="STRING" id="1182545.A0A072PE94"/>
<evidence type="ECO:0000259" key="1">
    <source>
        <dbReference type="SMART" id="SM00829"/>
    </source>
</evidence>
<dbReference type="VEuPathDB" id="FungiDB:A1O9_06097"/>
<dbReference type="Gene3D" id="3.90.180.10">
    <property type="entry name" value="Medium-chain alcohol dehydrogenases, catalytic domain"/>
    <property type="match status" value="1"/>
</dbReference>
<dbReference type="GO" id="GO:0005739">
    <property type="term" value="C:mitochondrion"/>
    <property type="evidence" value="ECO:0007669"/>
    <property type="project" value="TreeGrafter"/>
</dbReference>
<dbReference type="HOGENOM" id="CLU_026673_3_1_1"/>
<dbReference type="Pfam" id="PF08240">
    <property type="entry name" value="ADH_N"/>
    <property type="match status" value="1"/>
</dbReference>
<reference evidence="2 3" key="1">
    <citation type="submission" date="2013-03" db="EMBL/GenBank/DDBJ databases">
        <title>The Genome Sequence of Exophiala aquamarina CBS 119918.</title>
        <authorList>
            <consortium name="The Broad Institute Genomics Platform"/>
            <person name="Cuomo C."/>
            <person name="de Hoog S."/>
            <person name="Gorbushina A."/>
            <person name="Walker B."/>
            <person name="Young S.K."/>
            <person name="Zeng Q."/>
            <person name="Gargeya S."/>
            <person name="Fitzgerald M."/>
            <person name="Haas B."/>
            <person name="Abouelleil A."/>
            <person name="Allen A.W."/>
            <person name="Alvarado L."/>
            <person name="Arachchi H.M."/>
            <person name="Berlin A.M."/>
            <person name="Chapman S.B."/>
            <person name="Gainer-Dewar J."/>
            <person name="Goldberg J."/>
            <person name="Griggs A."/>
            <person name="Gujja S."/>
            <person name="Hansen M."/>
            <person name="Howarth C."/>
            <person name="Imamovic A."/>
            <person name="Ireland A."/>
            <person name="Larimer J."/>
            <person name="McCowan C."/>
            <person name="Murphy C."/>
            <person name="Pearson M."/>
            <person name="Poon T.W."/>
            <person name="Priest M."/>
            <person name="Roberts A."/>
            <person name="Saif S."/>
            <person name="Shea T."/>
            <person name="Sisk P."/>
            <person name="Sykes S."/>
            <person name="Wortman J."/>
            <person name="Nusbaum C."/>
            <person name="Birren B."/>
        </authorList>
    </citation>
    <scope>NUCLEOTIDE SEQUENCE [LARGE SCALE GENOMIC DNA]</scope>
    <source>
        <strain evidence="2 3">CBS 119918</strain>
    </source>
</reference>
<dbReference type="RefSeq" id="XP_013260761.1">
    <property type="nucleotide sequence ID" value="XM_013405307.1"/>
</dbReference>
<dbReference type="Gene3D" id="3.40.50.720">
    <property type="entry name" value="NAD(P)-binding Rossmann-like Domain"/>
    <property type="match status" value="1"/>
</dbReference>
<dbReference type="GeneID" id="25281014"/>
<dbReference type="InterPro" id="IPR051397">
    <property type="entry name" value="Zn-ADH-like_protein"/>
</dbReference>
<sequence length="364" mass="39002">MKAVQISQYVSGPQELTVTNLPTPSPHPDKYLIKIRACGTNFFDILQIQGKYQHQPPLPWLAGMEFAGVVVATPTSSGSTSGAVASSMDGTVSSRTSHQFKVGDRVFGANQGAYATHVLAAEEALFPVPEGWSFADAAGVYVTTPTAYGALVTRAKTQPGEWVLVHAGAGGVGLSAVQVAKALGATVIATAGSERKRQVCLDFGADYVIDYREKDWPQKVIALCAKHRTGNGKAGVDVVYDPVGMIDLSIKCIAWNGRLLVIGFAGGNIEKLALNRVLLKNISIVGLHWGMYNTKEKDTVKDVWKGIFELIATGKLRGITYTDKTYKGLEQVPNALTALGARDTWGKVVVELGEHEGEETRSKL</sequence>
<evidence type="ECO:0000313" key="2">
    <source>
        <dbReference type="EMBL" id="KEF58171.1"/>
    </source>
</evidence>
<dbReference type="InterPro" id="IPR020843">
    <property type="entry name" value="ER"/>
</dbReference>
<dbReference type="Pfam" id="PF00107">
    <property type="entry name" value="ADH_zinc_N"/>
    <property type="match status" value="1"/>
</dbReference>